<feature type="transmembrane region" description="Helical" evidence="9">
    <location>
        <begin position="507"/>
        <end position="527"/>
    </location>
</feature>
<dbReference type="Gene3D" id="3.40.50.300">
    <property type="entry name" value="P-loop containing nucleotide triphosphate hydrolases"/>
    <property type="match status" value="3"/>
</dbReference>
<dbReference type="SMART" id="SM00382">
    <property type="entry name" value="AAA"/>
    <property type="match status" value="3"/>
</dbReference>
<comment type="caution">
    <text evidence="11">The sequence shown here is derived from an EMBL/GenBank/DDBJ whole genome shotgun (WGS) entry which is preliminary data.</text>
</comment>
<dbReference type="Gene3D" id="1.20.140.10">
    <property type="entry name" value="Butyryl-CoA Dehydrogenase, subunit A, domain 3"/>
    <property type="match status" value="1"/>
</dbReference>
<dbReference type="GO" id="GO:0005524">
    <property type="term" value="F:ATP binding"/>
    <property type="evidence" value="ECO:0007669"/>
    <property type="project" value="UniProtKB-KW"/>
</dbReference>
<keyword evidence="4" id="KW-0285">Flavoprotein</keyword>
<dbReference type="InterPro" id="IPR037069">
    <property type="entry name" value="AcylCoA_DH/ox_N_sf"/>
</dbReference>
<dbReference type="STRING" id="1245748.A0A3R7HWP5"/>
<dbReference type="PANTHER" id="PTHR43392">
    <property type="entry name" value="AAA-TYPE ATPASE FAMILY PROTEIN / ANKYRIN REPEAT FAMILY PROTEIN"/>
    <property type="match status" value="1"/>
</dbReference>
<feature type="domain" description="AAA+ ATPase" evidence="10">
    <location>
        <begin position="1021"/>
        <end position="1250"/>
    </location>
</feature>
<dbReference type="Gene3D" id="1.10.540.10">
    <property type="entry name" value="Acyl-CoA dehydrogenase/oxidase, N-terminal domain"/>
    <property type="match status" value="1"/>
</dbReference>
<evidence type="ECO:0000256" key="3">
    <source>
        <dbReference type="ARBA" id="ARBA00010378"/>
    </source>
</evidence>
<dbReference type="GO" id="GO:0016887">
    <property type="term" value="F:ATP hydrolysis activity"/>
    <property type="evidence" value="ECO:0007669"/>
    <property type="project" value="InterPro"/>
</dbReference>
<evidence type="ECO:0000256" key="5">
    <source>
        <dbReference type="ARBA" id="ARBA00022741"/>
    </source>
</evidence>
<dbReference type="InterPro" id="IPR027417">
    <property type="entry name" value="P-loop_NTPase"/>
</dbReference>
<dbReference type="Pfam" id="PF02770">
    <property type="entry name" value="Acyl-CoA_dh_M"/>
    <property type="match status" value="1"/>
</dbReference>
<dbReference type="CDD" id="cd00009">
    <property type="entry name" value="AAA"/>
    <property type="match status" value="1"/>
</dbReference>
<keyword evidence="12" id="KW-1185">Reference proteome</keyword>
<dbReference type="InterPro" id="IPR009075">
    <property type="entry name" value="AcylCo_DH/oxidase_C"/>
</dbReference>
<dbReference type="GO" id="GO:0050660">
    <property type="term" value="F:flavin adenine dinucleotide binding"/>
    <property type="evidence" value="ECO:0007669"/>
    <property type="project" value="InterPro"/>
</dbReference>
<feature type="transmembrane region" description="Helical" evidence="9">
    <location>
        <begin position="585"/>
        <end position="607"/>
    </location>
</feature>
<dbReference type="Pfam" id="PF00441">
    <property type="entry name" value="Acyl-CoA_dh_1"/>
    <property type="match status" value="1"/>
</dbReference>
<evidence type="ECO:0000313" key="11">
    <source>
        <dbReference type="EMBL" id="RLL98897.1"/>
    </source>
</evidence>
<keyword evidence="6" id="KW-0274">FAD</keyword>
<keyword evidence="9" id="KW-1133">Transmembrane helix</keyword>
<dbReference type="InterPro" id="IPR000641">
    <property type="entry name" value="CbxX/CfxQ"/>
</dbReference>
<dbReference type="EMBL" id="NIDN02000042">
    <property type="protein sequence ID" value="RLL98897.1"/>
    <property type="molecule type" value="Genomic_DNA"/>
</dbReference>
<dbReference type="CDD" id="cd00567">
    <property type="entry name" value="ACAD"/>
    <property type="match status" value="1"/>
</dbReference>
<evidence type="ECO:0000256" key="7">
    <source>
        <dbReference type="ARBA" id="ARBA00022840"/>
    </source>
</evidence>
<dbReference type="SUPFAM" id="SSF47203">
    <property type="entry name" value="Acyl-CoA dehydrogenase C-terminal domain-like"/>
    <property type="match status" value="1"/>
</dbReference>
<reference evidence="11 12" key="1">
    <citation type="submission" date="2018-08" db="EMBL/GenBank/DDBJ databases">
        <title>Draft genome sequences of two Aspergillus turcosus clinical strains isolated from bronchoalveolar lavage fluid: one azole-susceptible and the other azole-resistant.</title>
        <authorList>
            <person name="Parent-Michaud M."/>
            <person name="Dufresne P.J."/>
            <person name="Fournier E."/>
            <person name="Martineau C."/>
            <person name="Moreira S."/>
            <person name="Perkins V."/>
            <person name="De Repentigny L."/>
            <person name="Dufresne S.F."/>
        </authorList>
    </citation>
    <scope>NUCLEOTIDE SEQUENCE [LARGE SCALE GENOMIC DNA]</scope>
    <source>
        <strain evidence="11">HMR AF 1038</strain>
    </source>
</reference>
<dbReference type="Gene3D" id="1.10.8.60">
    <property type="match status" value="1"/>
</dbReference>
<dbReference type="InterPro" id="IPR046373">
    <property type="entry name" value="Acyl-CoA_Oxase/DH_mid-dom_sf"/>
</dbReference>
<keyword evidence="7" id="KW-0067">ATP-binding</keyword>
<evidence type="ECO:0000256" key="8">
    <source>
        <dbReference type="SAM" id="MobiDB-lite"/>
    </source>
</evidence>
<dbReference type="PRINTS" id="PR00819">
    <property type="entry name" value="CBXCFQXSUPER"/>
</dbReference>
<comment type="cofactor">
    <cofactor evidence="1">
        <name>FAD</name>
        <dbReference type="ChEBI" id="CHEBI:57692"/>
    </cofactor>
</comment>
<dbReference type="SUPFAM" id="SSF52540">
    <property type="entry name" value="P-loop containing nucleoside triphosphate hydrolases"/>
    <property type="match status" value="3"/>
</dbReference>
<dbReference type="InterPro" id="IPR003593">
    <property type="entry name" value="AAA+_ATPase"/>
</dbReference>
<comment type="similarity">
    <text evidence="3">Belongs to the CbxX/CfxQ family.</text>
</comment>
<feature type="compositionally biased region" description="Polar residues" evidence="8">
    <location>
        <begin position="1529"/>
        <end position="1540"/>
    </location>
</feature>
<keyword evidence="9" id="KW-0812">Transmembrane</keyword>
<feature type="region of interest" description="Disordered" evidence="8">
    <location>
        <begin position="663"/>
        <end position="686"/>
    </location>
</feature>
<dbReference type="InterPro" id="IPR006091">
    <property type="entry name" value="Acyl-CoA_Oxase/DH_mid-dom"/>
</dbReference>
<dbReference type="SUPFAM" id="SSF56645">
    <property type="entry name" value="Acyl-CoA dehydrogenase NM domain-like"/>
    <property type="match status" value="1"/>
</dbReference>
<accession>A0A3R7HWP5</accession>
<dbReference type="PANTHER" id="PTHR43392:SF2">
    <property type="entry name" value="AAA-TYPE ATPASE FAMILY PROTEIN _ ANKYRIN REPEAT FAMILY PROTEIN"/>
    <property type="match status" value="1"/>
</dbReference>
<feature type="domain" description="AAA+ ATPase" evidence="10">
    <location>
        <begin position="736"/>
        <end position="878"/>
    </location>
</feature>
<gene>
    <name evidence="11" type="ORF">CFD26_101763</name>
</gene>
<dbReference type="InterPro" id="IPR036250">
    <property type="entry name" value="AcylCo_DH-like_C"/>
</dbReference>
<evidence type="ECO:0000313" key="12">
    <source>
        <dbReference type="Proteomes" id="UP000215289"/>
    </source>
</evidence>
<organism evidence="11 12">
    <name type="scientific">Aspergillus turcosus</name>
    <dbReference type="NCBI Taxonomy" id="1245748"/>
    <lineage>
        <taxon>Eukaryota</taxon>
        <taxon>Fungi</taxon>
        <taxon>Dikarya</taxon>
        <taxon>Ascomycota</taxon>
        <taxon>Pezizomycotina</taxon>
        <taxon>Eurotiomycetes</taxon>
        <taxon>Eurotiomycetidae</taxon>
        <taxon>Eurotiales</taxon>
        <taxon>Aspergillaceae</taxon>
        <taxon>Aspergillus</taxon>
        <taxon>Aspergillus subgen. Fumigati</taxon>
    </lineage>
</organism>
<feature type="region of interest" description="Disordered" evidence="8">
    <location>
        <begin position="1522"/>
        <end position="1541"/>
    </location>
</feature>
<keyword evidence="9" id="KW-0472">Membrane</keyword>
<evidence type="ECO:0000256" key="6">
    <source>
        <dbReference type="ARBA" id="ARBA00022827"/>
    </source>
</evidence>
<name>A0A3R7HWP5_9EURO</name>
<feature type="domain" description="AAA+ ATPase" evidence="10">
    <location>
        <begin position="1280"/>
        <end position="1415"/>
    </location>
</feature>
<evidence type="ECO:0000256" key="9">
    <source>
        <dbReference type="SAM" id="Phobius"/>
    </source>
</evidence>
<evidence type="ECO:0000259" key="10">
    <source>
        <dbReference type="SMART" id="SM00382"/>
    </source>
</evidence>
<protein>
    <recommendedName>
        <fullName evidence="10">AAA+ ATPase domain-containing protein</fullName>
    </recommendedName>
</protein>
<dbReference type="InterPro" id="IPR003959">
    <property type="entry name" value="ATPase_AAA_core"/>
</dbReference>
<evidence type="ECO:0000256" key="1">
    <source>
        <dbReference type="ARBA" id="ARBA00001974"/>
    </source>
</evidence>
<dbReference type="InterPro" id="IPR009100">
    <property type="entry name" value="AcylCoA_DH/oxidase_NM_dom_sf"/>
</dbReference>
<keyword evidence="5" id="KW-0547">Nucleotide-binding</keyword>
<dbReference type="FunFam" id="1.20.140.10:FF:000037">
    <property type="entry name" value="Similar to acyl-CoA dehydrogenase"/>
    <property type="match status" value="1"/>
</dbReference>
<dbReference type="OrthoDB" id="2423195at2759"/>
<dbReference type="Proteomes" id="UP000215289">
    <property type="component" value="Unassembled WGS sequence"/>
</dbReference>
<comment type="similarity">
    <text evidence="2">Belongs to the acyl-CoA dehydrogenase family.</text>
</comment>
<dbReference type="Pfam" id="PF00004">
    <property type="entry name" value="AAA"/>
    <property type="match status" value="1"/>
</dbReference>
<proteinExistence type="inferred from homology"/>
<dbReference type="InterPro" id="IPR050773">
    <property type="entry name" value="CbxX/CfxQ_RuBisCO_ESX"/>
</dbReference>
<sequence>MNFDLPSVLVSYLNNLDSFIESTILPLQHTNDNNRFFDHRREYARTDWARGGLPMKEWEDLLDKARILADKAGFYRFALPKVDGGQEHPDTNLWMSAIRFHLASHPVYGGGLGLANDLQNEHSVVGNFPDVLMIHHFGSDEQRRSLIPQRLRGEFRATFGLTEPDHGSDATFLSTVAKPAGDGDGDSDGFEITGRKKWQTGAHNCTHLLIFARTSGKPGSAKGITAFLVPRDTPGVSVSSYEWTFNMPTDHATVELDKAVVPASAVLGRVDHGLAIAQTFVHENRIRQAASSCGAAKYCLDRSIERARSRKIWGEGRSLADNQAIQFPVVELMTQVEMLRLLILKTSWDMDRVVAASRTAGDGVPPWVEIERKLSDKVAMCNFWANRLCCQAADRAIQIHGGDGYSRHYPFEHIYRHFRRYRITEGAEEIQMRKVAAYLFGFKGQGPEKEKLWPHTPYAEDQPLPHLILTTHVLDRGFQAGSALGLAVGIVNTLRSTTPTLRMSASLITRATALGAVLGLTSMAVMLPVRMAGKEKIEWQDRSWRLLENKGQVEVDTWSTIGEAGGLATTIAIMRKNGMSLRGPGLMNITGGAGLGSLAGIIGYMGWRYDLPSCPPSGLSSIACNLLCPKMDLTIIRSMTSRFPWSLSLSSLLSPLKSQPSVSVSTQTVPNSRPPSVKAVTPSPEEELQARREIARRDAEDWLESLIGQDNVKRRLNQIQTWISICQRQGKDPKQEWYNIVLEGNEGTGKTTVARIYANILFSTGITDVPTLREISGAALAAQGPEGLKRLIGSMVDAASPSAQIVGVLLIEDAHLLTTSSPTCSQEIFDDLFEAMERATGRVVVVLTGRPPHMEGLVRFQPRLERTTCCSLHFTDFTSNDYLTLLGQSLQERYNGKIEVAGGLDGPYMQMAARRLVRAAAGNGPRNVHAVQRLLDTVTLRQLQSLMAQDQGNLDEVDTFFFSPEDLLGPRPADVLAQSQAWADLQKLVGQDAVKASVSELLDTIEENYWRESRNQRPFSVRVNRIFVGPPGTGKSTVARLYGQVLADMGLLSSGEVVKMRISQTPDAQTVKDLLDSSIGKVLLVDVSDLDDSSRFLLDTLVTQLALASRHDRCVILVGTTSSIEPLLQQKDILKLFREHHIVHFHPFTKEQLRQILEMKLHDEGVQATPVTLDDAVELLEAARMRKDFSNGRAIAHLLGSAHSAYERSRSQGDVTQSQLDRVLLSENFEGDRLVGRPKLDFREELKYTLVSDDLITLLERYHHDLKAAWLLNADPSRRVPLAMIFKGAIGIGRRSVARLIGRLYYDMGVLSSAKFVECSATDLIPLDARNSSTQARSLLERGRGGVLFVEDAHRLCEIESASQTINDLIYLMPKYSRDTVVILAGSGPEMDQFLCNQPRLSSLFQEEVVFKSPTPRECLRLLDQRLEQEKIPGSRPFLTDTRTETYREFTRAMQTLSLFPCWSNARDIDVLAMWMVSSVLRAVPLDGDTLCAPQLTEEQAMACVIKMYNLKRDRLRYNQDPRVKSLPRNLSQPRSSPSIRSAVRFPV</sequence>
<dbReference type="Gene3D" id="2.40.110.10">
    <property type="entry name" value="Butyryl-CoA Dehydrogenase, subunit A, domain 2"/>
    <property type="match status" value="1"/>
</dbReference>
<evidence type="ECO:0000256" key="4">
    <source>
        <dbReference type="ARBA" id="ARBA00022630"/>
    </source>
</evidence>
<evidence type="ECO:0000256" key="2">
    <source>
        <dbReference type="ARBA" id="ARBA00009347"/>
    </source>
</evidence>
<dbReference type="GO" id="GO:0016627">
    <property type="term" value="F:oxidoreductase activity, acting on the CH-CH group of donors"/>
    <property type="evidence" value="ECO:0007669"/>
    <property type="project" value="InterPro"/>
</dbReference>